<accession>A0A5J5IK16</accession>
<name>A0A5J5IK16_9BACT</name>
<sequence length="204" mass="22699">MKKIIVVLFVALSFHAFAQQDEERKDETKGGFKKEKLFTGGSATAGFSSYSTILGITPQFGYSLTNWADAGITFNLNYTSQRDYQDYGDKLRQTVYGPGAFVRLFPVNFLFASAQYEYNMIHLKYIPATNGSYLPAKNNVSASSLLLGAGYAGGRYRGSNTYYFLSVSWDVLGDKNSPYIDGLGRSNPIIRAGYNIGLFEGRRR</sequence>
<reference evidence="2 3" key="1">
    <citation type="submission" date="2019-09" db="EMBL/GenBank/DDBJ databases">
        <title>Draft genome sequence of Ginsengibacter sp. BR5-29.</title>
        <authorList>
            <person name="Im W.-T."/>
        </authorList>
    </citation>
    <scope>NUCLEOTIDE SEQUENCE [LARGE SCALE GENOMIC DNA]</scope>
    <source>
        <strain evidence="2 3">BR5-29</strain>
    </source>
</reference>
<dbReference type="RefSeq" id="WP_150413480.1">
    <property type="nucleotide sequence ID" value="NZ_VYQF01000001.1"/>
</dbReference>
<evidence type="ECO:0000313" key="2">
    <source>
        <dbReference type="EMBL" id="KAA9041360.1"/>
    </source>
</evidence>
<protein>
    <recommendedName>
        <fullName evidence="4">Outer membrane protein beta-barrel domain-containing protein</fullName>
    </recommendedName>
</protein>
<keyword evidence="1" id="KW-0732">Signal</keyword>
<dbReference type="EMBL" id="VYQF01000001">
    <property type="protein sequence ID" value="KAA9041360.1"/>
    <property type="molecule type" value="Genomic_DNA"/>
</dbReference>
<evidence type="ECO:0008006" key="4">
    <source>
        <dbReference type="Google" id="ProtNLM"/>
    </source>
</evidence>
<evidence type="ECO:0000256" key="1">
    <source>
        <dbReference type="SAM" id="SignalP"/>
    </source>
</evidence>
<feature type="signal peptide" evidence="1">
    <location>
        <begin position="1"/>
        <end position="18"/>
    </location>
</feature>
<comment type="caution">
    <text evidence="2">The sequence shown here is derived from an EMBL/GenBank/DDBJ whole genome shotgun (WGS) entry which is preliminary data.</text>
</comment>
<gene>
    <name evidence="2" type="ORF">FW778_04820</name>
</gene>
<organism evidence="2 3">
    <name type="scientific">Ginsengibacter hankyongi</name>
    <dbReference type="NCBI Taxonomy" id="2607284"/>
    <lineage>
        <taxon>Bacteria</taxon>
        <taxon>Pseudomonadati</taxon>
        <taxon>Bacteroidota</taxon>
        <taxon>Chitinophagia</taxon>
        <taxon>Chitinophagales</taxon>
        <taxon>Chitinophagaceae</taxon>
        <taxon>Ginsengibacter</taxon>
    </lineage>
</organism>
<keyword evidence="3" id="KW-1185">Reference proteome</keyword>
<feature type="chain" id="PRO_5023929085" description="Outer membrane protein beta-barrel domain-containing protein" evidence="1">
    <location>
        <begin position="19"/>
        <end position="204"/>
    </location>
</feature>
<evidence type="ECO:0000313" key="3">
    <source>
        <dbReference type="Proteomes" id="UP000326903"/>
    </source>
</evidence>
<dbReference type="Proteomes" id="UP000326903">
    <property type="component" value="Unassembled WGS sequence"/>
</dbReference>
<dbReference type="AlphaFoldDB" id="A0A5J5IK16"/>
<proteinExistence type="predicted"/>